<evidence type="ECO:0000256" key="5">
    <source>
        <dbReference type="ARBA" id="ARBA00022989"/>
    </source>
</evidence>
<dbReference type="Pfam" id="PF07690">
    <property type="entry name" value="MFS_1"/>
    <property type="match status" value="2"/>
</dbReference>
<dbReference type="InterPro" id="IPR005829">
    <property type="entry name" value="Sugar_transporter_CS"/>
</dbReference>
<evidence type="ECO:0000259" key="8">
    <source>
        <dbReference type="PROSITE" id="PS50850"/>
    </source>
</evidence>
<feature type="transmembrane region" description="Helical" evidence="7">
    <location>
        <begin position="175"/>
        <end position="193"/>
    </location>
</feature>
<feature type="transmembrane region" description="Helical" evidence="7">
    <location>
        <begin position="296"/>
        <end position="315"/>
    </location>
</feature>
<dbReference type="Proteomes" id="UP000830167">
    <property type="component" value="Chromosome"/>
</dbReference>
<feature type="transmembrane region" description="Helical" evidence="7">
    <location>
        <begin position="321"/>
        <end position="340"/>
    </location>
</feature>
<evidence type="ECO:0000256" key="3">
    <source>
        <dbReference type="ARBA" id="ARBA00022475"/>
    </source>
</evidence>
<dbReference type="PROSITE" id="PS00216">
    <property type="entry name" value="SUGAR_TRANSPORT_1"/>
    <property type="match status" value="2"/>
</dbReference>
<evidence type="ECO:0000313" key="10">
    <source>
        <dbReference type="Proteomes" id="UP000830167"/>
    </source>
</evidence>
<feature type="transmembrane region" description="Helical" evidence="7">
    <location>
        <begin position="84"/>
        <end position="101"/>
    </location>
</feature>
<dbReference type="Gene3D" id="1.20.1250.20">
    <property type="entry name" value="MFS general substrate transporter like domains"/>
    <property type="match status" value="2"/>
</dbReference>
<dbReference type="InterPro" id="IPR050171">
    <property type="entry name" value="MFS_Transporters"/>
</dbReference>
<dbReference type="PANTHER" id="PTHR23517:SF3">
    <property type="entry name" value="INTEGRAL MEMBRANE TRANSPORT PROTEIN"/>
    <property type="match status" value="1"/>
</dbReference>
<dbReference type="PROSITE" id="PS50850">
    <property type="entry name" value="MFS"/>
    <property type="match status" value="1"/>
</dbReference>
<comment type="subcellular location">
    <subcellularLocation>
        <location evidence="1">Cell membrane</location>
        <topology evidence="1">Multi-pass membrane protein</topology>
    </subcellularLocation>
</comment>
<feature type="domain" description="Major facilitator superfamily (MFS) profile" evidence="8">
    <location>
        <begin position="16"/>
        <end position="409"/>
    </location>
</feature>
<keyword evidence="3" id="KW-1003">Cell membrane</keyword>
<dbReference type="CDD" id="cd17325">
    <property type="entry name" value="MFS_MdtG_SLC18_like"/>
    <property type="match status" value="1"/>
</dbReference>
<evidence type="ECO:0000256" key="6">
    <source>
        <dbReference type="ARBA" id="ARBA00023136"/>
    </source>
</evidence>
<dbReference type="InterPro" id="IPR020846">
    <property type="entry name" value="MFS_dom"/>
</dbReference>
<evidence type="ECO:0000313" key="9">
    <source>
        <dbReference type="EMBL" id="UOF90886.1"/>
    </source>
</evidence>
<organism evidence="9 10">
    <name type="scientific">Fodinisporobacter ferrooxydans</name>
    <dbReference type="NCBI Taxonomy" id="2901836"/>
    <lineage>
        <taxon>Bacteria</taxon>
        <taxon>Bacillati</taxon>
        <taxon>Bacillota</taxon>
        <taxon>Bacilli</taxon>
        <taxon>Bacillales</taxon>
        <taxon>Alicyclobacillaceae</taxon>
        <taxon>Fodinisporobacter</taxon>
    </lineage>
</organism>
<evidence type="ECO:0000256" key="1">
    <source>
        <dbReference type="ARBA" id="ARBA00004651"/>
    </source>
</evidence>
<gene>
    <name evidence="9" type="ORF">LSG31_00950</name>
</gene>
<keyword evidence="2" id="KW-0813">Transport</keyword>
<feature type="transmembrane region" description="Helical" evidence="7">
    <location>
        <begin position="53"/>
        <end position="72"/>
    </location>
</feature>
<dbReference type="PANTHER" id="PTHR23517">
    <property type="entry name" value="RESISTANCE PROTEIN MDTM, PUTATIVE-RELATED-RELATED"/>
    <property type="match status" value="1"/>
</dbReference>
<protein>
    <submittedName>
        <fullName evidence="9">MFS transporter</fullName>
    </submittedName>
</protein>
<accession>A0ABY4CMX3</accession>
<evidence type="ECO:0000256" key="4">
    <source>
        <dbReference type="ARBA" id="ARBA00022692"/>
    </source>
</evidence>
<dbReference type="RefSeq" id="WP_347437581.1">
    <property type="nucleotide sequence ID" value="NZ_CP089291.1"/>
</dbReference>
<feature type="transmembrane region" description="Helical" evidence="7">
    <location>
        <begin position="12"/>
        <end position="33"/>
    </location>
</feature>
<keyword evidence="5 7" id="KW-1133">Transmembrane helix</keyword>
<feature type="transmembrane region" description="Helical" evidence="7">
    <location>
        <begin position="148"/>
        <end position="169"/>
    </location>
</feature>
<reference evidence="9" key="1">
    <citation type="submission" date="2021-12" db="EMBL/GenBank/DDBJ databases">
        <title>Alicyclobacillaceae gen. nov., sp. nov., isolated from chalcocite enrichment system.</title>
        <authorList>
            <person name="Jiang Z."/>
        </authorList>
    </citation>
    <scope>NUCLEOTIDE SEQUENCE</scope>
    <source>
        <strain evidence="9">MYW30-H2</strain>
    </source>
</reference>
<keyword evidence="4 7" id="KW-0812">Transmembrane</keyword>
<dbReference type="SUPFAM" id="SSF103473">
    <property type="entry name" value="MFS general substrate transporter"/>
    <property type="match status" value="1"/>
</dbReference>
<sequence>MKDHRLVLGLRPNLAQFILLAVNNVFVGTMVGLERTVLPILGKHTFHLTSVSLLLSFIVSFGIVKGFLNLIAGKLADRWGRKPVLLAGWLLGLPVPLLVIFAPDWSWIIFANILLGANQGFAWSMTVTGKIDIVGPTRRGLALGINEFSGYIGVALTSAATGYLASAYGPRPVPFLFGEGIAVIGLLMAWLMIRETLPYTRLEIAKGSYDLSKETLSLGQIFAKVSFQDRTLFACSQAGMINKFSDSAVWGLVPVIMAAEHFTVAQIGMISSVYAMTWGVFQLFTGMWSDHVGRKIPIALGQLINGIGVALVLWAHAYGMWFLSALLMGAGTALIYPVLLSAVGDKSHPAWRGSALGVYRMWRDGGYAIGGLLLGFGADFLGIHAIFAVLAAIVILSSLLVIVFMKETLGQH</sequence>
<proteinExistence type="predicted"/>
<feature type="transmembrane region" description="Helical" evidence="7">
    <location>
        <begin position="384"/>
        <end position="405"/>
    </location>
</feature>
<dbReference type="EMBL" id="CP089291">
    <property type="protein sequence ID" value="UOF90886.1"/>
    <property type="molecule type" value="Genomic_DNA"/>
</dbReference>
<dbReference type="InterPro" id="IPR036259">
    <property type="entry name" value="MFS_trans_sf"/>
</dbReference>
<feature type="transmembrane region" description="Helical" evidence="7">
    <location>
        <begin position="107"/>
        <end position="127"/>
    </location>
</feature>
<evidence type="ECO:0000256" key="2">
    <source>
        <dbReference type="ARBA" id="ARBA00022448"/>
    </source>
</evidence>
<keyword evidence="10" id="KW-1185">Reference proteome</keyword>
<dbReference type="InterPro" id="IPR011701">
    <property type="entry name" value="MFS"/>
</dbReference>
<name>A0ABY4CMX3_9BACL</name>
<evidence type="ECO:0000256" key="7">
    <source>
        <dbReference type="SAM" id="Phobius"/>
    </source>
</evidence>
<keyword evidence="6 7" id="KW-0472">Membrane</keyword>